<dbReference type="EMBL" id="CP001087">
    <property type="protein sequence ID" value="ACN16050.1"/>
    <property type="molecule type" value="Genomic_DNA"/>
</dbReference>
<dbReference type="AlphaFoldDB" id="C0QK24"/>
<dbReference type="GO" id="GO:0016651">
    <property type="term" value="F:oxidoreductase activity, acting on NAD(P)H"/>
    <property type="evidence" value="ECO:0007669"/>
    <property type="project" value="TreeGrafter"/>
</dbReference>
<dbReference type="PANTHER" id="PTHR48106">
    <property type="entry name" value="QUINONE OXIDOREDUCTASE PIG3-RELATED"/>
    <property type="match status" value="1"/>
</dbReference>
<dbReference type="InterPro" id="IPR002364">
    <property type="entry name" value="Quin_OxRdtase/zeta-crystal_CS"/>
</dbReference>
<dbReference type="Pfam" id="PF08240">
    <property type="entry name" value="ADH_N"/>
    <property type="match status" value="1"/>
</dbReference>
<dbReference type="GO" id="GO:0070402">
    <property type="term" value="F:NADPH binding"/>
    <property type="evidence" value="ECO:0007669"/>
    <property type="project" value="TreeGrafter"/>
</dbReference>
<dbReference type="HOGENOM" id="CLU_026673_3_4_7"/>
<dbReference type="CDD" id="cd08274">
    <property type="entry name" value="MDR9"/>
    <property type="match status" value="1"/>
</dbReference>
<dbReference type="KEGG" id="dat:HRM2_29630"/>
<evidence type="ECO:0000259" key="3">
    <source>
        <dbReference type="SMART" id="SM00829"/>
    </source>
</evidence>
<feature type="domain" description="Enoyl reductase (ER)" evidence="3">
    <location>
        <begin position="32"/>
        <end position="373"/>
    </location>
</feature>
<keyword evidence="5" id="KW-1185">Reference proteome</keyword>
<dbReference type="PANTHER" id="PTHR48106:SF18">
    <property type="entry name" value="QUINONE OXIDOREDUCTASE PIG3"/>
    <property type="match status" value="1"/>
</dbReference>
<keyword evidence="2 4" id="KW-0560">Oxidoreductase</keyword>
<dbReference type="Gene3D" id="3.90.180.10">
    <property type="entry name" value="Medium-chain alcohol dehydrogenases, catalytic domain"/>
    <property type="match status" value="1"/>
</dbReference>
<dbReference type="InterPro" id="IPR036291">
    <property type="entry name" value="NAD(P)-bd_dom_sf"/>
</dbReference>
<sequence length="378" mass="40637">MKFKWDMNPKQDRFDPKDFNKVMKAVVTTGNGGYDKLQCRVVNLPKLGPGEVLLQVLAAGVNNTEINTRIGWYSSSVTTGTEKTATAEEELVTEKADGGWNEATPFPFIQGTDCCGRIVAVAPGGDKSTIGSRVLVRACMRRSGFGSMDNIWMGSDFDGAFAQFVKVPAAEVFAVNCNWSDAELGTIPCAYGTAENMVHRGKVCKGEHILVAGASGGVGSAVVQLVKRRGATVTAIAAKAKMVQVLSLGADRVIDRDDDVVDSLGENAVDVVIDNVAGPAFGSRLKALKRGGRYVSSGAIGGPLVTLDMRTFYLKDLTLVGCTAWDEPIFPNLISYIERDELRPLVAKTFPLERIADAQREFLEKKHVGNFVLIPPGT</sequence>
<dbReference type="Pfam" id="PF00107">
    <property type="entry name" value="ADH_zinc_N"/>
    <property type="match status" value="1"/>
</dbReference>
<dbReference type="SUPFAM" id="SSF51735">
    <property type="entry name" value="NAD(P)-binding Rossmann-fold domains"/>
    <property type="match status" value="1"/>
</dbReference>
<dbReference type="InterPro" id="IPR013149">
    <property type="entry name" value="ADH-like_C"/>
</dbReference>
<organism evidence="4 5">
    <name type="scientific">Desulforapulum autotrophicum (strain ATCC 43914 / DSM 3382 / VKM B-1955 / HRM2)</name>
    <name type="common">Desulfobacterium autotrophicum</name>
    <dbReference type="NCBI Taxonomy" id="177437"/>
    <lineage>
        <taxon>Bacteria</taxon>
        <taxon>Pseudomonadati</taxon>
        <taxon>Thermodesulfobacteriota</taxon>
        <taxon>Desulfobacteria</taxon>
        <taxon>Desulfobacterales</taxon>
        <taxon>Desulfobacteraceae</taxon>
        <taxon>Desulforapulum</taxon>
    </lineage>
</organism>
<keyword evidence="1" id="KW-0521">NADP</keyword>
<evidence type="ECO:0000256" key="1">
    <source>
        <dbReference type="ARBA" id="ARBA00022857"/>
    </source>
</evidence>
<evidence type="ECO:0000313" key="4">
    <source>
        <dbReference type="EMBL" id="ACN16050.1"/>
    </source>
</evidence>
<protein>
    <submittedName>
        <fullName evidence="4">Adh2</fullName>
        <ecNumber evidence="4">1.1.1.1</ecNumber>
    </submittedName>
</protein>
<dbReference type="eggNOG" id="COG0604">
    <property type="taxonomic scope" value="Bacteria"/>
</dbReference>
<dbReference type="STRING" id="177437.HRM2_29630"/>
<dbReference type="GO" id="GO:0008270">
    <property type="term" value="F:zinc ion binding"/>
    <property type="evidence" value="ECO:0007669"/>
    <property type="project" value="InterPro"/>
</dbReference>
<evidence type="ECO:0000313" key="5">
    <source>
        <dbReference type="Proteomes" id="UP000000442"/>
    </source>
</evidence>
<dbReference type="InterPro" id="IPR020843">
    <property type="entry name" value="ER"/>
</dbReference>
<evidence type="ECO:0000256" key="2">
    <source>
        <dbReference type="ARBA" id="ARBA00023002"/>
    </source>
</evidence>
<dbReference type="SMART" id="SM00829">
    <property type="entry name" value="PKS_ER"/>
    <property type="match status" value="1"/>
</dbReference>
<dbReference type="Proteomes" id="UP000000442">
    <property type="component" value="Chromosome"/>
</dbReference>
<dbReference type="RefSeq" id="WP_015904812.1">
    <property type="nucleotide sequence ID" value="NC_012108.1"/>
</dbReference>
<dbReference type="InterPro" id="IPR011032">
    <property type="entry name" value="GroES-like_sf"/>
</dbReference>
<dbReference type="EC" id="1.1.1.1" evidence="4"/>
<dbReference type="PROSITE" id="PS01162">
    <property type="entry name" value="QOR_ZETA_CRYSTAL"/>
    <property type="match status" value="1"/>
</dbReference>
<name>C0QK24_DESAH</name>
<dbReference type="SUPFAM" id="SSF50129">
    <property type="entry name" value="GroES-like"/>
    <property type="match status" value="1"/>
</dbReference>
<gene>
    <name evidence="4" type="primary">adh2</name>
    <name evidence="4" type="ordered locus">HRM2_29630</name>
</gene>
<accession>C0QK24</accession>
<dbReference type="GO" id="GO:0004022">
    <property type="term" value="F:alcohol dehydrogenase (NAD+) activity"/>
    <property type="evidence" value="ECO:0007669"/>
    <property type="project" value="UniProtKB-EC"/>
</dbReference>
<dbReference type="Gene3D" id="3.40.50.720">
    <property type="entry name" value="NAD(P)-binding Rossmann-like Domain"/>
    <property type="match status" value="1"/>
</dbReference>
<dbReference type="InterPro" id="IPR013154">
    <property type="entry name" value="ADH-like_N"/>
</dbReference>
<reference evidence="4 5" key="1">
    <citation type="journal article" date="2009" name="Environ. Microbiol.">
        <title>Genome sequence of Desulfobacterium autotrophicum HRM2, a marine sulfate reducer oxidizing organic carbon completely to carbon dioxide.</title>
        <authorList>
            <person name="Strittmatter A.W."/>
            <person name="Liesegang H."/>
            <person name="Rabus R."/>
            <person name="Decker I."/>
            <person name="Amann J."/>
            <person name="Andres S."/>
            <person name="Henne A."/>
            <person name="Fricke W.F."/>
            <person name="Martinez-Arias R."/>
            <person name="Bartels D."/>
            <person name="Goesmann A."/>
            <person name="Krause L."/>
            <person name="Puehler A."/>
            <person name="Klenk H.P."/>
            <person name="Richter M."/>
            <person name="Schuler M."/>
            <person name="Gloeckner F.O."/>
            <person name="Meyerdierks A."/>
            <person name="Gottschalk G."/>
            <person name="Amann R."/>
        </authorList>
    </citation>
    <scope>NUCLEOTIDE SEQUENCE [LARGE SCALE GENOMIC DNA]</scope>
    <source>
        <strain evidence="5">ATCC 43914 / DSM 3382 / HRM2</strain>
    </source>
</reference>
<proteinExistence type="predicted"/>